<dbReference type="InterPro" id="IPR030678">
    <property type="entry name" value="Peptide/Ni-bd"/>
</dbReference>
<feature type="domain" description="Solute-binding protein family 5" evidence="2">
    <location>
        <begin position="84"/>
        <end position="406"/>
    </location>
</feature>
<dbReference type="PROSITE" id="PS51257">
    <property type="entry name" value="PROKAR_LIPOPROTEIN"/>
    <property type="match status" value="1"/>
</dbReference>
<dbReference type="InterPro" id="IPR006311">
    <property type="entry name" value="TAT_signal"/>
</dbReference>
<dbReference type="PANTHER" id="PTHR30290">
    <property type="entry name" value="PERIPLASMIC BINDING COMPONENT OF ABC TRANSPORTER"/>
    <property type="match status" value="1"/>
</dbReference>
<evidence type="ECO:0000256" key="1">
    <source>
        <dbReference type="SAM" id="SignalP"/>
    </source>
</evidence>
<protein>
    <submittedName>
        <fullName evidence="3">ABC transporter substrate-binding protein</fullName>
    </submittedName>
</protein>
<dbReference type="InterPro" id="IPR039424">
    <property type="entry name" value="SBP_5"/>
</dbReference>
<comment type="caution">
    <text evidence="3">The sequence shown here is derived from an EMBL/GenBank/DDBJ whole genome shotgun (WGS) entry which is preliminary data.</text>
</comment>
<keyword evidence="1" id="KW-0732">Signal</keyword>
<dbReference type="Gene3D" id="3.10.105.10">
    <property type="entry name" value="Dipeptide-binding Protein, Domain 3"/>
    <property type="match status" value="1"/>
</dbReference>
<dbReference type="Proteomes" id="UP001422759">
    <property type="component" value="Unassembled WGS sequence"/>
</dbReference>
<feature type="chain" id="PRO_5045554107" evidence="1">
    <location>
        <begin position="29"/>
        <end position="518"/>
    </location>
</feature>
<dbReference type="SUPFAM" id="SSF53850">
    <property type="entry name" value="Periplasmic binding protein-like II"/>
    <property type="match status" value="1"/>
</dbReference>
<gene>
    <name evidence="3" type="ORF">GCM10009760_50950</name>
</gene>
<dbReference type="Gene3D" id="3.40.190.10">
    <property type="entry name" value="Periplasmic binding protein-like II"/>
    <property type="match status" value="1"/>
</dbReference>
<evidence type="ECO:0000259" key="2">
    <source>
        <dbReference type="Pfam" id="PF00496"/>
    </source>
</evidence>
<dbReference type="InterPro" id="IPR000914">
    <property type="entry name" value="SBP_5_dom"/>
</dbReference>
<dbReference type="Pfam" id="PF00496">
    <property type="entry name" value="SBP_bac_5"/>
    <property type="match status" value="1"/>
</dbReference>
<name>A0ABP5LW99_9ACTN</name>
<dbReference type="EMBL" id="BAAANT010000037">
    <property type="protein sequence ID" value="GAA2153337.1"/>
    <property type="molecule type" value="Genomic_DNA"/>
</dbReference>
<accession>A0ABP5LW99</accession>
<dbReference type="PROSITE" id="PS51318">
    <property type="entry name" value="TAT"/>
    <property type="match status" value="1"/>
</dbReference>
<dbReference type="PIRSF" id="PIRSF002741">
    <property type="entry name" value="MppA"/>
    <property type="match status" value="1"/>
</dbReference>
<keyword evidence="4" id="KW-1185">Reference proteome</keyword>
<organism evidence="3 4">
    <name type="scientific">Kitasatospora kazusensis</name>
    <dbReference type="NCBI Taxonomy" id="407974"/>
    <lineage>
        <taxon>Bacteria</taxon>
        <taxon>Bacillati</taxon>
        <taxon>Actinomycetota</taxon>
        <taxon>Actinomycetes</taxon>
        <taxon>Kitasatosporales</taxon>
        <taxon>Streptomycetaceae</taxon>
        <taxon>Kitasatospora</taxon>
    </lineage>
</organism>
<sequence length="518" mass="56074">MNALSRRSLLRGSAAAAGLFALAACRSAADSGPTAASASPRRGGTLTVATGIDFTPSLLFAQSANTLVQRLVFNTLTRYDDQLKPQPELATSWQLGADGKSITFELRDDVLFHNGRKFTADDVVFAVKNLQNPARSAQLRSTAAAVTDFRKNGDHELTLLLTHPVSNLFDLFEFMIITDSATVEDAVAGGRLIGTGPFRFGERKPGASISLTRNEKYWNPGRPYLDGVEIRIIPQADSLLSSLKTGQSQLSYNVQGKDVATLGADPRFRIKPYDTGAGAYYIGVNVTAEHVGDKRVRQAIAWAVDRDRLVQQALGGYGLASSAPWPKSSPAYSDANATHYRHDPDKARELLKQAGLGPITLPFAHSATPGDTAIAQILQYDLKQVGIETVLQPTDSPTMQKQLISQSMPALWTLSHGFAQLHPATLAVSAYPFNEARNSSHFSSPAYTDIVQRAWNRADSDSADAKALYQQITDTLLDEEFVIDLAIGGEIEVATAKVRGATLNKFNYLNLDDAYLTA</sequence>
<feature type="signal peptide" evidence="1">
    <location>
        <begin position="1"/>
        <end position="28"/>
    </location>
</feature>
<dbReference type="RefSeq" id="WP_344468291.1">
    <property type="nucleotide sequence ID" value="NZ_BAAANT010000037.1"/>
</dbReference>
<evidence type="ECO:0000313" key="3">
    <source>
        <dbReference type="EMBL" id="GAA2153337.1"/>
    </source>
</evidence>
<dbReference type="CDD" id="cd00995">
    <property type="entry name" value="PBP2_NikA_DppA_OppA_like"/>
    <property type="match status" value="1"/>
</dbReference>
<proteinExistence type="predicted"/>
<reference evidence="4" key="1">
    <citation type="journal article" date="2019" name="Int. J. Syst. Evol. Microbiol.">
        <title>The Global Catalogue of Microorganisms (GCM) 10K type strain sequencing project: providing services to taxonomists for standard genome sequencing and annotation.</title>
        <authorList>
            <consortium name="The Broad Institute Genomics Platform"/>
            <consortium name="The Broad Institute Genome Sequencing Center for Infectious Disease"/>
            <person name="Wu L."/>
            <person name="Ma J."/>
        </authorList>
    </citation>
    <scope>NUCLEOTIDE SEQUENCE [LARGE SCALE GENOMIC DNA]</scope>
    <source>
        <strain evidence="4">JCM 14560</strain>
    </source>
</reference>
<evidence type="ECO:0000313" key="4">
    <source>
        <dbReference type="Proteomes" id="UP001422759"/>
    </source>
</evidence>